<dbReference type="EMBL" id="HF935391">
    <property type="protein sequence ID" value="CCX29840.1"/>
    <property type="molecule type" value="Genomic_DNA"/>
</dbReference>
<keyword evidence="2" id="KW-1185">Reference proteome</keyword>
<protein>
    <submittedName>
        <fullName evidence="1">Uncharacterized protein</fullName>
    </submittedName>
</protein>
<sequence length="351" mass="39882">MSLRPGAYIIRNCETSTVLQITTWNGHGKVELREKDEITNREHQIWWIEEDPGYEELNESEKATKKGGIYRITSIAKSISLDHAQVDKIVTYSSHGASWQLWRIKLCQSATDEGRYEIRPFRKGSDDVLLHVNDKKQPVVGKPQIPMPGPMAGKWEFVYPLNPIPSGWIFLKNASSQRLLKLTYPSLPPIMKNSDDTLHETGEQPLSYLQRWASQWAIIETKSAAILSTSGCSPRTFVIQNRLTKTYLHHRSMLFAHKGQTQTATVDACCSGSEDVKLQEWRFEIDFQSNWKIINNQNGCLLEDSYAPLMDGYEVTCATKSPSSRKAWIFMQFHSPATPFDATASIPCAQQ</sequence>
<evidence type="ECO:0000313" key="1">
    <source>
        <dbReference type="EMBL" id="CCX29840.1"/>
    </source>
</evidence>
<organism evidence="1 2">
    <name type="scientific">Pyronema omphalodes (strain CBS 100304)</name>
    <name type="common">Pyronema confluens</name>
    <dbReference type="NCBI Taxonomy" id="1076935"/>
    <lineage>
        <taxon>Eukaryota</taxon>
        <taxon>Fungi</taxon>
        <taxon>Dikarya</taxon>
        <taxon>Ascomycota</taxon>
        <taxon>Pezizomycotina</taxon>
        <taxon>Pezizomycetes</taxon>
        <taxon>Pezizales</taxon>
        <taxon>Pyronemataceae</taxon>
        <taxon>Pyronema</taxon>
    </lineage>
</organism>
<dbReference type="OrthoDB" id="5292628at2759"/>
<dbReference type="Gene3D" id="2.80.10.50">
    <property type="match status" value="1"/>
</dbReference>
<dbReference type="SUPFAM" id="SSF50370">
    <property type="entry name" value="Ricin B-like lectins"/>
    <property type="match status" value="1"/>
</dbReference>
<accession>U4LKF5</accession>
<evidence type="ECO:0000313" key="2">
    <source>
        <dbReference type="Proteomes" id="UP000018144"/>
    </source>
</evidence>
<reference evidence="1 2" key="1">
    <citation type="journal article" date="2013" name="PLoS Genet.">
        <title>The genome and development-dependent transcriptomes of Pyronema confluens: a window into fungal evolution.</title>
        <authorList>
            <person name="Traeger S."/>
            <person name="Altegoer F."/>
            <person name="Freitag M."/>
            <person name="Gabaldon T."/>
            <person name="Kempken F."/>
            <person name="Kumar A."/>
            <person name="Marcet-Houben M."/>
            <person name="Poggeler S."/>
            <person name="Stajich J.E."/>
            <person name="Nowrousian M."/>
        </authorList>
    </citation>
    <scope>NUCLEOTIDE SEQUENCE [LARGE SCALE GENOMIC DNA]</scope>
    <source>
        <strain evidence="2">CBS 100304</strain>
        <tissue evidence="1">Vegetative mycelium</tissue>
    </source>
</reference>
<proteinExistence type="predicted"/>
<dbReference type="AlphaFoldDB" id="U4LKF5"/>
<name>U4LKF5_PYROM</name>
<dbReference type="Proteomes" id="UP000018144">
    <property type="component" value="Unassembled WGS sequence"/>
</dbReference>
<gene>
    <name evidence="1" type="ORF">PCON_07637</name>
</gene>
<dbReference type="InterPro" id="IPR035992">
    <property type="entry name" value="Ricin_B-like_lectins"/>
</dbReference>